<evidence type="ECO:0000256" key="4">
    <source>
        <dbReference type="SAM" id="MobiDB-lite"/>
    </source>
</evidence>
<evidence type="ECO:0000256" key="1">
    <source>
        <dbReference type="ARBA" id="ARBA00004123"/>
    </source>
</evidence>
<dbReference type="SUPFAM" id="SSF89550">
    <property type="entry name" value="PHP domain-like"/>
    <property type="match status" value="1"/>
</dbReference>
<evidence type="ECO:0000313" key="5">
    <source>
        <dbReference type="EMBL" id="KAK7865339.1"/>
    </source>
</evidence>
<dbReference type="AlphaFoldDB" id="A0AAN9VI21"/>
<dbReference type="PANTHER" id="PTHR13031:SF0">
    <property type="entry name" value="RIBONUCLEASE P PROTEIN SUBUNIT P30"/>
    <property type="match status" value="1"/>
</dbReference>
<sequence length="284" mass="32116">MFSCKSFCDLSICESKISDLKQLCETLIELGYQTVAINQSMKEFVISSKKKKKGVEQSNIVPEPVHLEDLQKMFEGKLTIVNRLTFEFSDQLQAHQIIQNPVTKKYHLLAAIPKTQAAYNFTCSHLNVDIVTFDPGNKYPIKHQRKMYNFAARRGLYFELLYSPAASDGTTRQHIITRGHMYYYFGKSKNVLISSNASVPLQLKGPYDVINIGLLFGLSEEQSKFSISEAGRKVLQHGACRRLGKIAPVLVEHSVQNSEDHTNDNGEDHDEDNSGSVKKRPRIS</sequence>
<dbReference type="Proteomes" id="UP001378592">
    <property type="component" value="Unassembled WGS sequence"/>
</dbReference>
<comment type="subcellular location">
    <subcellularLocation>
        <location evidence="1">Nucleus</location>
    </subcellularLocation>
</comment>
<gene>
    <name evidence="5" type="ORF">R5R35_006827</name>
</gene>
<dbReference type="GO" id="GO:0003723">
    <property type="term" value="F:RNA binding"/>
    <property type="evidence" value="ECO:0007669"/>
    <property type="project" value="TreeGrafter"/>
</dbReference>
<organism evidence="5 6">
    <name type="scientific">Gryllus longicercus</name>
    <dbReference type="NCBI Taxonomy" id="2509291"/>
    <lineage>
        <taxon>Eukaryota</taxon>
        <taxon>Metazoa</taxon>
        <taxon>Ecdysozoa</taxon>
        <taxon>Arthropoda</taxon>
        <taxon>Hexapoda</taxon>
        <taxon>Insecta</taxon>
        <taxon>Pterygota</taxon>
        <taxon>Neoptera</taxon>
        <taxon>Polyneoptera</taxon>
        <taxon>Orthoptera</taxon>
        <taxon>Ensifera</taxon>
        <taxon>Gryllidea</taxon>
        <taxon>Grylloidea</taxon>
        <taxon>Gryllidae</taxon>
        <taxon>Gryllinae</taxon>
        <taxon>Gryllus</taxon>
    </lineage>
</organism>
<dbReference type="PANTHER" id="PTHR13031">
    <property type="entry name" value="RIBONUCLEASE P SUBUNIT P30"/>
    <property type="match status" value="1"/>
</dbReference>
<proteinExistence type="inferred from homology"/>
<evidence type="ECO:0000256" key="3">
    <source>
        <dbReference type="ARBA" id="ARBA00022694"/>
    </source>
</evidence>
<dbReference type="Pfam" id="PF01876">
    <property type="entry name" value="RNase_P_p30"/>
    <property type="match status" value="1"/>
</dbReference>
<evidence type="ECO:0000256" key="2">
    <source>
        <dbReference type="ARBA" id="ARBA00007331"/>
    </source>
</evidence>
<feature type="region of interest" description="Disordered" evidence="4">
    <location>
        <begin position="256"/>
        <end position="284"/>
    </location>
</feature>
<dbReference type="Gene3D" id="3.20.20.140">
    <property type="entry name" value="Metal-dependent hydrolases"/>
    <property type="match status" value="1"/>
</dbReference>
<comment type="similarity">
    <text evidence="2">Belongs to the eukaryotic/archaeal RNase P protein component 3 family.</text>
</comment>
<accession>A0AAN9VI21</accession>
<protein>
    <submittedName>
        <fullName evidence="5">Uncharacterized protein</fullName>
    </submittedName>
</protein>
<evidence type="ECO:0000313" key="6">
    <source>
        <dbReference type="Proteomes" id="UP001378592"/>
    </source>
</evidence>
<keyword evidence="6" id="KW-1185">Reference proteome</keyword>
<dbReference type="InterPro" id="IPR016195">
    <property type="entry name" value="Pol/histidinol_Pase-like"/>
</dbReference>
<comment type="caution">
    <text evidence="5">The sequence shown here is derived from an EMBL/GenBank/DDBJ whole genome shotgun (WGS) entry which is preliminary data.</text>
</comment>
<reference evidence="5 6" key="1">
    <citation type="submission" date="2024-03" db="EMBL/GenBank/DDBJ databases">
        <title>The genome assembly and annotation of the cricket Gryllus longicercus Weissman &amp; Gray.</title>
        <authorList>
            <person name="Szrajer S."/>
            <person name="Gray D."/>
            <person name="Ylla G."/>
        </authorList>
    </citation>
    <scope>NUCLEOTIDE SEQUENCE [LARGE SCALE GENOMIC DNA]</scope>
    <source>
        <strain evidence="5">DAG 2021-001</strain>
        <tissue evidence="5">Whole body minus gut</tissue>
    </source>
</reference>
<dbReference type="EMBL" id="JAZDUA010000179">
    <property type="protein sequence ID" value="KAK7865339.1"/>
    <property type="molecule type" value="Genomic_DNA"/>
</dbReference>
<name>A0AAN9VI21_9ORTH</name>
<keyword evidence="3" id="KW-0819">tRNA processing</keyword>
<dbReference type="InterPro" id="IPR002738">
    <property type="entry name" value="RNase_P_p30"/>
</dbReference>
<dbReference type="GO" id="GO:0008033">
    <property type="term" value="P:tRNA processing"/>
    <property type="evidence" value="ECO:0007669"/>
    <property type="project" value="UniProtKB-KW"/>
</dbReference>
<dbReference type="GO" id="GO:0005655">
    <property type="term" value="C:nucleolar ribonuclease P complex"/>
    <property type="evidence" value="ECO:0007669"/>
    <property type="project" value="TreeGrafter"/>
</dbReference>